<dbReference type="GO" id="GO:0003924">
    <property type="term" value="F:GTPase activity"/>
    <property type="evidence" value="ECO:0000318"/>
    <property type="project" value="GO_Central"/>
</dbReference>
<dbReference type="OMA" id="IFIERDN"/>
<protein>
    <submittedName>
        <fullName evidence="5">Rab family GTPase</fullName>
    </submittedName>
</protein>
<dbReference type="SMART" id="SM00175">
    <property type="entry name" value="RAB"/>
    <property type="match status" value="1"/>
</dbReference>
<dbReference type="GeneID" id="3406012"/>
<reference evidence="5" key="1">
    <citation type="journal article" date="2005" name="Nature">
        <title>The genome of the protist parasite Entamoeba histolytica.</title>
        <authorList>
            <person name="Loftus B."/>
            <person name="Anderson I."/>
            <person name="Davies R."/>
            <person name="Alsmark U.C."/>
            <person name="Samuelson J."/>
            <person name="Amedeo P."/>
            <person name="Roncaglia P."/>
            <person name="Berriman M."/>
            <person name="Hirt R.P."/>
            <person name="Mann B.J."/>
            <person name="Nozaki T."/>
            <person name="Suh B."/>
            <person name="Pop M."/>
            <person name="Duchene M."/>
            <person name="Ackers J."/>
            <person name="Tannich E."/>
            <person name="Leippe M."/>
            <person name="Hofer M."/>
            <person name="Bruchhaus I."/>
            <person name="Willhoeft U."/>
            <person name="Bhattacharya A."/>
            <person name="Chillingworth T."/>
            <person name="Churcher C."/>
            <person name="Hance Z."/>
            <person name="Harris B."/>
            <person name="Harris D."/>
            <person name="Jagels K."/>
            <person name="Moule S."/>
            <person name="Mungall K."/>
            <person name="Ormond D."/>
            <person name="Squares R."/>
            <person name="Whitehead S."/>
            <person name="Quail M.A."/>
            <person name="Rabbinowitsch E."/>
            <person name="Norbertczak H."/>
            <person name="Price C."/>
            <person name="Wang Z."/>
            <person name="Guillen N."/>
            <person name="Gilchrist C."/>
            <person name="Stroup S.E."/>
            <person name="Bhattacharya S."/>
            <person name="Lohia A."/>
            <person name="Foster P.G."/>
            <person name="Sicheritz-Ponten T."/>
            <person name="Weber C."/>
            <person name="Singh U."/>
            <person name="Mukherjee C."/>
            <person name="El-Sayed N.M."/>
            <person name="Petri W.A.Jr."/>
            <person name="Clark C.G."/>
            <person name="Embley T.M."/>
            <person name="Barrell B."/>
            <person name="Fraser C.M."/>
            <person name="Hall N."/>
        </authorList>
    </citation>
    <scope>NUCLEOTIDE SEQUENCE [LARGE SCALE GENOMIC DNA]</scope>
    <source>
        <strain evidence="5">HM-1:IMSS</strain>
    </source>
</reference>
<sequence length="194" mass="21995">MTTEKANNIISEEKQLKFVFFGSDGCGKSNLINALVGSNYEENNPSQLIDFKSLAVKKGNKVLKITFWDTPRQISFFGPTPYYRGADLIGLVIDSSIPFEPKKINDWLTFIERDNPSSTIPIILILCKADIEIPNIKKDLINFSTKEHYPYFITSAKLHTGIDELLSSMVELALNRPIELSIPIEQPKQKERCQ</sequence>
<dbReference type="GO" id="GO:0016192">
    <property type="term" value="P:vesicle-mediated transport"/>
    <property type="evidence" value="ECO:0000318"/>
    <property type="project" value="GO_Central"/>
</dbReference>
<evidence type="ECO:0000256" key="2">
    <source>
        <dbReference type="ARBA" id="ARBA00022741"/>
    </source>
</evidence>
<dbReference type="Gene3D" id="3.40.50.300">
    <property type="entry name" value="P-loop containing nucleotide triphosphate hydrolases"/>
    <property type="match status" value="1"/>
</dbReference>
<dbReference type="EMBL" id="DS571201">
    <property type="protein sequence ID" value="EAL46330.1"/>
    <property type="molecule type" value="Genomic_DNA"/>
</dbReference>
<keyword evidence="4" id="KW-0449">Lipoprotein</keyword>
<dbReference type="KEGG" id="ehi:EHI_100090"/>
<dbReference type="AlphaFoldDB" id="A0A8U0WP50"/>
<dbReference type="PANTHER" id="PTHR47977">
    <property type="entry name" value="RAS-RELATED PROTEIN RAB"/>
    <property type="match status" value="1"/>
</dbReference>
<dbReference type="RefSeq" id="XP_651716.1">
    <property type="nucleotide sequence ID" value="XM_646624.1"/>
</dbReference>
<dbReference type="NCBIfam" id="TIGR00231">
    <property type="entry name" value="small_GTP"/>
    <property type="match status" value="1"/>
</dbReference>
<gene>
    <name evidence="5" type="ORF">EHI_100090</name>
</gene>
<keyword evidence="6" id="KW-1185">Reference proteome</keyword>
<evidence type="ECO:0000256" key="1">
    <source>
        <dbReference type="ARBA" id="ARBA00010142"/>
    </source>
</evidence>
<proteinExistence type="inferred from homology"/>
<dbReference type="InterPro" id="IPR050227">
    <property type="entry name" value="Rab"/>
</dbReference>
<evidence type="ECO:0000313" key="6">
    <source>
        <dbReference type="Proteomes" id="UP000001926"/>
    </source>
</evidence>
<dbReference type="SUPFAM" id="SSF52540">
    <property type="entry name" value="P-loop containing nucleoside triphosphate hydrolases"/>
    <property type="match status" value="1"/>
</dbReference>
<keyword evidence="2" id="KW-0547">Nucleotide-binding</keyword>
<comment type="similarity">
    <text evidence="1">Belongs to the small GTPase superfamily. Rho family.</text>
</comment>
<dbReference type="InterPro" id="IPR027417">
    <property type="entry name" value="P-loop_NTPase"/>
</dbReference>
<dbReference type="PROSITE" id="PS51419">
    <property type="entry name" value="RAB"/>
    <property type="match status" value="1"/>
</dbReference>
<dbReference type="HOGENOM" id="CLU_1404872_0_0_1"/>
<dbReference type="OrthoDB" id="25453at2759"/>
<name>A0A8U0WP50_ENTH1</name>
<keyword evidence="3" id="KW-0342">GTP-binding</keyword>
<dbReference type="Proteomes" id="UP000001926">
    <property type="component" value="Partially assembled WGS sequence"/>
</dbReference>
<dbReference type="FunFam" id="3.40.50.300:FF:003077">
    <property type="entry name" value="Rab family GTPase"/>
    <property type="match status" value="1"/>
</dbReference>
<evidence type="ECO:0000256" key="4">
    <source>
        <dbReference type="ARBA" id="ARBA00023288"/>
    </source>
</evidence>
<dbReference type="CDD" id="cd00882">
    <property type="entry name" value="Ras_like_GTPase"/>
    <property type="match status" value="1"/>
</dbReference>
<dbReference type="GO" id="GO:0005525">
    <property type="term" value="F:GTP binding"/>
    <property type="evidence" value="ECO:0000318"/>
    <property type="project" value="GO_Central"/>
</dbReference>
<dbReference type="InterPro" id="IPR005225">
    <property type="entry name" value="Small_GTP-bd"/>
</dbReference>
<dbReference type="Pfam" id="PF00071">
    <property type="entry name" value="Ras"/>
    <property type="match status" value="1"/>
</dbReference>
<reference evidence="5" key="2">
    <citation type="submission" date="2007-03" db="EMBL/GenBank/DDBJ databases">
        <authorList>
            <person name="Lorenzi H."/>
            <person name="Amedeo P."/>
            <person name="Inman J."/>
            <person name="Schobel S."/>
            <person name="Caler E."/>
        </authorList>
    </citation>
    <scope>GENOME REANNOTATION</scope>
    <source>
        <strain evidence="5">HM-1:IMSS</strain>
    </source>
</reference>
<dbReference type="PRINTS" id="PR00449">
    <property type="entry name" value="RASTRNSFRMNG"/>
</dbReference>
<dbReference type="InterPro" id="IPR001806">
    <property type="entry name" value="Small_GTPase"/>
</dbReference>
<evidence type="ECO:0000256" key="3">
    <source>
        <dbReference type="ARBA" id="ARBA00023134"/>
    </source>
</evidence>
<organism evidence="5 6">
    <name type="scientific">Entamoeba histolytica (strain ATCC 30459 / HM-1:IMSS / ABRM)</name>
    <dbReference type="NCBI Taxonomy" id="294381"/>
    <lineage>
        <taxon>Eukaryota</taxon>
        <taxon>Amoebozoa</taxon>
        <taxon>Evosea</taxon>
        <taxon>Archamoebae</taxon>
        <taxon>Mastigamoebida</taxon>
        <taxon>Entamoebidae</taxon>
        <taxon>Entamoeba</taxon>
    </lineage>
</organism>
<accession>A0A8U0WP50</accession>
<evidence type="ECO:0000313" key="5">
    <source>
        <dbReference type="EMBL" id="EAL46330.1"/>
    </source>
</evidence>